<feature type="signal peptide" evidence="1">
    <location>
        <begin position="1"/>
        <end position="16"/>
    </location>
</feature>
<reference evidence="2 3" key="1">
    <citation type="submission" date="2014-04" db="EMBL/GenBank/DDBJ databases">
        <title>Evolutionary Origins and Diversification of the Mycorrhizal Mutualists.</title>
        <authorList>
            <consortium name="DOE Joint Genome Institute"/>
            <consortium name="Mycorrhizal Genomics Consortium"/>
            <person name="Kohler A."/>
            <person name="Kuo A."/>
            <person name="Nagy L.G."/>
            <person name="Floudas D."/>
            <person name="Copeland A."/>
            <person name="Barry K.W."/>
            <person name="Cichocki N."/>
            <person name="Veneault-Fourrey C."/>
            <person name="LaButti K."/>
            <person name="Lindquist E.A."/>
            <person name="Lipzen A."/>
            <person name="Lundell T."/>
            <person name="Morin E."/>
            <person name="Murat C."/>
            <person name="Riley R."/>
            <person name="Ohm R."/>
            <person name="Sun H."/>
            <person name="Tunlid A."/>
            <person name="Henrissat B."/>
            <person name="Grigoriev I.V."/>
            <person name="Hibbett D.S."/>
            <person name="Martin F."/>
        </authorList>
    </citation>
    <scope>NUCLEOTIDE SEQUENCE [LARGE SCALE GENOMIC DNA]</scope>
    <source>
        <strain evidence="2 3">Koide BX008</strain>
    </source>
</reference>
<evidence type="ECO:0000256" key="1">
    <source>
        <dbReference type="SAM" id="SignalP"/>
    </source>
</evidence>
<organism evidence="2 3">
    <name type="scientific">Amanita muscaria (strain Koide BX008)</name>
    <dbReference type="NCBI Taxonomy" id="946122"/>
    <lineage>
        <taxon>Eukaryota</taxon>
        <taxon>Fungi</taxon>
        <taxon>Dikarya</taxon>
        <taxon>Basidiomycota</taxon>
        <taxon>Agaricomycotina</taxon>
        <taxon>Agaricomycetes</taxon>
        <taxon>Agaricomycetidae</taxon>
        <taxon>Agaricales</taxon>
        <taxon>Pluteineae</taxon>
        <taxon>Amanitaceae</taxon>
        <taxon>Amanita</taxon>
    </lineage>
</organism>
<evidence type="ECO:0000313" key="3">
    <source>
        <dbReference type="Proteomes" id="UP000054549"/>
    </source>
</evidence>
<protein>
    <submittedName>
        <fullName evidence="2">Uncharacterized protein</fullName>
    </submittedName>
</protein>
<keyword evidence="1" id="KW-0732">Signal</keyword>
<evidence type="ECO:0000313" key="2">
    <source>
        <dbReference type="EMBL" id="KIL59129.1"/>
    </source>
</evidence>
<dbReference type="AlphaFoldDB" id="A0A0C2SYB1"/>
<dbReference type="InParanoid" id="A0A0C2SYB1"/>
<dbReference type="HOGENOM" id="CLU_2885284_0_0_1"/>
<dbReference type="EMBL" id="KN818322">
    <property type="protein sequence ID" value="KIL59129.1"/>
    <property type="molecule type" value="Genomic_DNA"/>
</dbReference>
<dbReference type="Proteomes" id="UP000054549">
    <property type="component" value="Unassembled WGS sequence"/>
</dbReference>
<gene>
    <name evidence="2" type="ORF">M378DRAFT_169788</name>
</gene>
<proteinExistence type="predicted"/>
<sequence length="63" mass="6853">MVLATFLLSGCHMLSGKTFVSKINSYYDGHGTKQSIHPFLESIAPCSYYVPSIIIARITSGAE</sequence>
<name>A0A0C2SYB1_AMAMK</name>
<keyword evidence="3" id="KW-1185">Reference proteome</keyword>
<feature type="chain" id="PRO_5002155785" evidence="1">
    <location>
        <begin position="17"/>
        <end position="63"/>
    </location>
</feature>
<accession>A0A0C2SYB1</accession>